<dbReference type="AlphaFoldDB" id="A0A5B0NKV8"/>
<feature type="chain" id="PRO_5022820003" evidence="1">
    <location>
        <begin position="24"/>
        <end position="141"/>
    </location>
</feature>
<gene>
    <name evidence="2" type="ORF">PGTUg99_031727</name>
</gene>
<evidence type="ECO:0000256" key="1">
    <source>
        <dbReference type="SAM" id="SignalP"/>
    </source>
</evidence>
<accession>A0A5B0NKV8</accession>
<dbReference type="Proteomes" id="UP000325313">
    <property type="component" value="Unassembled WGS sequence"/>
</dbReference>
<evidence type="ECO:0000313" key="2">
    <source>
        <dbReference type="EMBL" id="KAA1089965.1"/>
    </source>
</evidence>
<organism evidence="2 3">
    <name type="scientific">Puccinia graminis f. sp. tritici</name>
    <dbReference type="NCBI Taxonomy" id="56615"/>
    <lineage>
        <taxon>Eukaryota</taxon>
        <taxon>Fungi</taxon>
        <taxon>Dikarya</taxon>
        <taxon>Basidiomycota</taxon>
        <taxon>Pucciniomycotina</taxon>
        <taxon>Pucciniomycetes</taxon>
        <taxon>Pucciniales</taxon>
        <taxon>Pucciniaceae</taxon>
        <taxon>Puccinia</taxon>
    </lineage>
</organism>
<feature type="signal peptide" evidence="1">
    <location>
        <begin position="1"/>
        <end position="23"/>
    </location>
</feature>
<sequence>MKFITPLIMTMICSLGMVQSPRAVRPPRGTAWKHVQAQEWKSGFSLSAGEMRPWGMGVTYSVQVPEEHVHQVHNSYVTFFISEANHNICLHNSIESEHLDYLIIDNNDRDRYCQGIIHRNTILEFWNVESATIFLAKLNRR</sequence>
<comment type="caution">
    <text evidence="2">The sequence shown here is derived from an EMBL/GenBank/DDBJ whole genome shotgun (WGS) entry which is preliminary data.</text>
</comment>
<protein>
    <submittedName>
        <fullName evidence="2">Uncharacterized protein</fullName>
    </submittedName>
</protein>
<proteinExistence type="predicted"/>
<keyword evidence="1" id="KW-0732">Signal</keyword>
<reference evidence="2 3" key="1">
    <citation type="submission" date="2019-05" db="EMBL/GenBank/DDBJ databases">
        <title>Emergence of the Ug99 lineage of the wheat stem rust pathogen through somatic hybridization.</title>
        <authorList>
            <person name="Li F."/>
            <person name="Upadhyaya N.M."/>
            <person name="Sperschneider J."/>
            <person name="Matny O."/>
            <person name="Nguyen-Phuc H."/>
            <person name="Mago R."/>
            <person name="Raley C."/>
            <person name="Miller M.E."/>
            <person name="Silverstein K.A.T."/>
            <person name="Henningsen E."/>
            <person name="Hirsch C.D."/>
            <person name="Visser B."/>
            <person name="Pretorius Z.A."/>
            <person name="Steffenson B.J."/>
            <person name="Schwessinger B."/>
            <person name="Dodds P.N."/>
            <person name="Figueroa M."/>
        </authorList>
    </citation>
    <scope>NUCLEOTIDE SEQUENCE [LARGE SCALE GENOMIC DNA]</scope>
    <source>
        <strain evidence="2 3">Ug99</strain>
    </source>
</reference>
<evidence type="ECO:0000313" key="3">
    <source>
        <dbReference type="Proteomes" id="UP000325313"/>
    </source>
</evidence>
<dbReference type="EMBL" id="VDEP01000404">
    <property type="protein sequence ID" value="KAA1089965.1"/>
    <property type="molecule type" value="Genomic_DNA"/>
</dbReference>
<name>A0A5B0NKV8_PUCGR</name>